<reference evidence="2" key="1">
    <citation type="journal article" date="2010" name="Science">
        <title>Signatures of adaptation to obligate biotrophy in the Hyaloperonospora arabidopsidis genome.</title>
        <authorList>
            <person name="Baxter L."/>
            <person name="Tripathy S."/>
            <person name="Ishaque N."/>
            <person name="Boot N."/>
            <person name="Cabral A."/>
            <person name="Kemen E."/>
            <person name="Thines M."/>
            <person name="Ah-Fong A."/>
            <person name="Anderson R."/>
            <person name="Badejoko W."/>
            <person name="Bittner-Eddy P."/>
            <person name="Boore J.L."/>
            <person name="Chibucos M.C."/>
            <person name="Coates M."/>
            <person name="Dehal P."/>
            <person name="Delehaunty K."/>
            <person name="Dong S."/>
            <person name="Downton P."/>
            <person name="Dumas B."/>
            <person name="Fabro G."/>
            <person name="Fronick C."/>
            <person name="Fuerstenberg S.I."/>
            <person name="Fulton L."/>
            <person name="Gaulin E."/>
            <person name="Govers F."/>
            <person name="Hughes L."/>
            <person name="Humphray S."/>
            <person name="Jiang R.H."/>
            <person name="Judelson H."/>
            <person name="Kamoun S."/>
            <person name="Kyung K."/>
            <person name="Meijer H."/>
            <person name="Minx P."/>
            <person name="Morris P."/>
            <person name="Nelson J."/>
            <person name="Phuntumart V."/>
            <person name="Qutob D."/>
            <person name="Rehmany A."/>
            <person name="Rougon-Cardoso A."/>
            <person name="Ryden P."/>
            <person name="Torto-Alalibo T."/>
            <person name="Studholme D."/>
            <person name="Wang Y."/>
            <person name="Win J."/>
            <person name="Wood J."/>
            <person name="Clifton S.W."/>
            <person name="Rogers J."/>
            <person name="Van den Ackerveken G."/>
            <person name="Jones J.D."/>
            <person name="McDowell J.M."/>
            <person name="Beynon J."/>
            <person name="Tyler B.M."/>
        </authorList>
    </citation>
    <scope>NUCLEOTIDE SEQUENCE [LARGE SCALE GENOMIC DNA]</scope>
    <source>
        <strain evidence="2">Emoy2</strain>
    </source>
</reference>
<dbReference type="AlphaFoldDB" id="M4B2E6"/>
<sequence length="97" mass="10695">MSALPIQDAAESLLDHSDFPHLTTLDVSPSKVSSTVNSLICVGEPQLLRLRRHIAVQARQLPSEFERTHFLLSKMTGKTKEWALGNLVADPGCFPDL</sequence>
<dbReference type="EnsemblProtists" id="HpaT800444">
    <property type="protein sequence ID" value="HpaP800444"/>
    <property type="gene ID" value="HpaG800444"/>
</dbReference>
<organism evidence="1 2">
    <name type="scientific">Hyaloperonospora arabidopsidis (strain Emoy2)</name>
    <name type="common">Downy mildew agent</name>
    <name type="synonym">Peronospora arabidopsidis</name>
    <dbReference type="NCBI Taxonomy" id="559515"/>
    <lineage>
        <taxon>Eukaryota</taxon>
        <taxon>Sar</taxon>
        <taxon>Stramenopiles</taxon>
        <taxon>Oomycota</taxon>
        <taxon>Peronosporomycetes</taxon>
        <taxon>Peronosporales</taxon>
        <taxon>Peronosporaceae</taxon>
        <taxon>Hyaloperonospora</taxon>
    </lineage>
</organism>
<reference evidence="1" key="2">
    <citation type="submission" date="2015-06" db="UniProtKB">
        <authorList>
            <consortium name="EnsemblProtists"/>
        </authorList>
    </citation>
    <scope>IDENTIFICATION</scope>
    <source>
        <strain evidence="1">Emoy2</strain>
    </source>
</reference>
<dbReference type="EMBL" id="JH597777">
    <property type="status" value="NOT_ANNOTATED_CDS"/>
    <property type="molecule type" value="Genomic_DNA"/>
</dbReference>
<dbReference type="InParanoid" id="M4B2E6"/>
<evidence type="ECO:0000313" key="1">
    <source>
        <dbReference type="EnsemblProtists" id="HpaP800444"/>
    </source>
</evidence>
<dbReference type="Proteomes" id="UP000011713">
    <property type="component" value="Unassembled WGS sequence"/>
</dbReference>
<keyword evidence="2" id="KW-1185">Reference proteome</keyword>
<proteinExistence type="predicted"/>
<name>M4B2E6_HYAAE</name>
<accession>M4B2E6</accession>
<dbReference type="HOGENOM" id="CLU_2351130_0_0_1"/>
<protein>
    <submittedName>
        <fullName evidence="1">Uncharacterized protein</fullName>
    </submittedName>
</protein>
<evidence type="ECO:0000313" key="2">
    <source>
        <dbReference type="Proteomes" id="UP000011713"/>
    </source>
</evidence>
<dbReference type="VEuPathDB" id="FungiDB:HpaG800444"/>